<dbReference type="InterPro" id="IPR018422">
    <property type="entry name" value="Cation/H_exchanger_CPA1"/>
</dbReference>
<gene>
    <name evidence="13" type="ORF">METZ01_LOCUS241795</name>
</gene>
<feature type="transmembrane region" description="Helical" evidence="11">
    <location>
        <begin position="91"/>
        <end position="113"/>
    </location>
</feature>
<evidence type="ECO:0000256" key="2">
    <source>
        <dbReference type="ARBA" id="ARBA00022448"/>
    </source>
</evidence>
<dbReference type="PANTHER" id="PTHR10110:SF195">
    <property type="entry name" value="NA(+)_H(+) ANTIPORTER NHAS2"/>
    <property type="match status" value="1"/>
</dbReference>
<feature type="transmembrane region" description="Helical" evidence="11">
    <location>
        <begin position="211"/>
        <end position="229"/>
    </location>
</feature>
<evidence type="ECO:0000256" key="5">
    <source>
        <dbReference type="ARBA" id="ARBA00022692"/>
    </source>
</evidence>
<dbReference type="GO" id="GO:0015385">
    <property type="term" value="F:sodium:proton antiporter activity"/>
    <property type="evidence" value="ECO:0007669"/>
    <property type="project" value="InterPro"/>
</dbReference>
<proteinExistence type="predicted"/>
<feature type="transmembrane region" description="Helical" evidence="11">
    <location>
        <begin position="26"/>
        <end position="41"/>
    </location>
</feature>
<evidence type="ECO:0000256" key="3">
    <source>
        <dbReference type="ARBA" id="ARBA00022449"/>
    </source>
</evidence>
<dbReference type="Pfam" id="PF00999">
    <property type="entry name" value="Na_H_Exchanger"/>
    <property type="match status" value="1"/>
</dbReference>
<reference evidence="13" key="1">
    <citation type="submission" date="2018-05" db="EMBL/GenBank/DDBJ databases">
        <authorList>
            <person name="Lanie J.A."/>
            <person name="Ng W.-L."/>
            <person name="Kazmierczak K.M."/>
            <person name="Andrzejewski T.M."/>
            <person name="Davidsen T.M."/>
            <person name="Wayne K.J."/>
            <person name="Tettelin H."/>
            <person name="Glass J.I."/>
            <person name="Rusch D."/>
            <person name="Podicherti R."/>
            <person name="Tsui H.-C.T."/>
            <person name="Winkler M.E."/>
        </authorList>
    </citation>
    <scope>NUCLEOTIDE SEQUENCE</scope>
</reference>
<evidence type="ECO:0000256" key="4">
    <source>
        <dbReference type="ARBA" id="ARBA00022475"/>
    </source>
</evidence>
<evidence type="ECO:0000256" key="8">
    <source>
        <dbReference type="ARBA" id="ARBA00023065"/>
    </source>
</evidence>
<feature type="non-terminal residue" evidence="13">
    <location>
        <position position="423"/>
    </location>
</feature>
<accession>A0A382HR17</accession>
<evidence type="ECO:0000256" key="6">
    <source>
        <dbReference type="ARBA" id="ARBA00022989"/>
    </source>
</evidence>
<keyword evidence="2" id="KW-0813">Transport</keyword>
<evidence type="ECO:0000256" key="1">
    <source>
        <dbReference type="ARBA" id="ARBA00004651"/>
    </source>
</evidence>
<comment type="subcellular location">
    <subcellularLocation>
        <location evidence="1">Cell membrane</location>
        <topology evidence="1">Multi-pass membrane protein</topology>
    </subcellularLocation>
</comment>
<feature type="transmembrane region" description="Helical" evidence="11">
    <location>
        <begin position="288"/>
        <end position="309"/>
    </location>
</feature>
<evidence type="ECO:0000313" key="13">
    <source>
        <dbReference type="EMBL" id="SVB88941.1"/>
    </source>
</evidence>
<keyword evidence="5 11" id="KW-0812">Transmembrane</keyword>
<dbReference type="InterPro" id="IPR038770">
    <property type="entry name" value="Na+/solute_symporter_sf"/>
</dbReference>
<keyword evidence="9 11" id="KW-0472">Membrane</keyword>
<feature type="domain" description="Cation/H+ exchanger transmembrane" evidence="12">
    <location>
        <begin position="11"/>
        <end position="415"/>
    </location>
</feature>
<feature type="transmembrane region" description="Helical" evidence="11">
    <location>
        <begin position="321"/>
        <end position="345"/>
    </location>
</feature>
<keyword evidence="10" id="KW-0739">Sodium transport</keyword>
<name>A0A382HR17_9ZZZZ</name>
<feature type="transmembrane region" description="Helical" evidence="11">
    <location>
        <begin position="357"/>
        <end position="379"/>
    </location>
</feature>
<keyword evidence="4" id="KW-1003">Cell membrane</keyword>
<feature type="transmembrane region" description="Helical" evidence="11">
    <location>
        <begin position="391"/>
        <end position="414"/>
    </location>
</feature>
<keyword evidence="3" id="KW-0050">Antiport</keyword>
<evidence type="ECO:0000259" key="12">
    <source>
        <dbReference type="Pfam" id="PF00999"/>
    </source>
</evidence>
<keyword evidence="7" id="KW-0915">Sodium</keyword>
<sequence length="423" mass="45790">MTVSFVAILGVACVMALLAKRLKLPYTVLLVVAGLVVSLLLELEGAKALRGHLEKIKLEPDLLLQLFLPILLFEAAFHVNLQQFLRNWRPILFLAIPGVIIGMLLTTAVFVPLAQQIRPEMVWQVGLLIAAMLAATDPISVVALFKEFTVSKRLGIIIEGESLINDGIAVVLFGVVIKITTDSLGLTIPVIGDAGGKVQALHVLVDFLREVFFGAAIGWLIGYVISNLTSKVNDHLIEVALTVIAAYGANVGATQVHASGVIAVVVCGMMIGNHGVKYGMSPTTREAVFSFWEFTAFLANSFVFILIGLEINLRGLWSDAGLIGIFFATMIVVRLVVVYGVHGLVQREDLRLEKSWLPVITWSGVRGSLSMVLAMMLVVTADKGGANRDTILNIVYGVVLVSILLQGTTIEWLMKRIGLIVET</sequence>
<organism evidence="13">
    <name type="scientific">marine metagenome</name>
    <dbReference type="NCBI Taxonomy" id="408172"/>
    <lineage>
        <taxon>unclassified sequences</taxon>
        <taxon>metagenomes</taxon>
        <taxon>ecological metagenomes</taxon>
    </lineage>
</organism>
<evidence type="ECO:0000256" key="11">
    <source>
        <dbReference type="SAM" id="Phobius"/>
    </source>
</evidence>
<dbReference type="PANTHER" id="PTHR10110">
    <property type="entry name" value="SODIUM/HYDROGEN EXCHANGER"/>
    <property type="match status" value="1"/>
</dbReference>
<keyword evidence="6 11" id="KW-1133">Transmembrane helix</keyword>
<feature type="transmembrane region" description="Helical" evidence="11">
    <location>
        <begin position="125"/>
        <end position="145"/>
    </location>
</feature>
<evidence type="ECO:0000256" key="10">
    <source>
        <dbReference type="ARBA" id="ARBA00023201"/>
    </source>
</evidence>
<dbReference type="GO" id="GO:0098719">
    <property type="term" value="P:sodium ion import across plasma membrane"/>
    <property type="evidence" value="ECO:0007669"/>
    <property type="project" value="TreeGrafter"/>
</dbReference>
<dbReference type="AlphaFoldDB" id="A0A382HR17"/>
<evidence type="ECO:0000256" key="9">
    <source>
        <dbReference type="ARBA" id="ARBA00023136"/>
    </source>
</evidence>
<dbReference type="InterPro" id="IPR006153">
    <property type="entry name" value="Cation/H_exchanger_TM"/>
</dbReference>
<feature type="transmembrane region" description="Helical" evidence="11">
    <location>
        <begin position="259"/>
        <end position="276"/>
    </location>
</feature>
<dbReference type="GO" id="GO:0015386">
    <property type="term" value="F:potassium:proton antiporter activity"/>
    <property type="evidence" value="ECO:0007669"/>
    <property type="project" value="TreeGrafter"/>
</dbReference>
<protein>
    <recommendedName>
        <fullName evidence="12">Cation/H+ exchanger transmembrane domain-containing protein</fullName>
    </recommendedName>
</protein>
<dbReference type="EMBL" id="UINC01062376">
    <property type="protein sequence ID" value="SVB88941.1"/>
    <property type="molecule type" value="Genomic_DNA"/>
</dbReference>
<dbReference type="Gene3D" id="1.20.1530.20">
    <property type="match status" value="1"/>
</dbReference>
<dbReference type="GO" id="GO:0005886">
    <property type="term" value="C:plasma membrane"/>
    <property type="evidence" value="ECO:0007669"/>
    <property type="project" value="UniProtKB-SubCell"/>
</dbReference>
<evidence type="ECO:0000256" key="7">
    <source>
        <dbReference type="ARBA" id="ARBA00023053"/>
    </source>
</evidence>
<keyword evidence="8" id="KW-0406">Ion transport</keyword>
<dbReference type="GO" id="GO:0051453">
    <property type="term" value="P:regulation of intracellular pH"/>
    <property type="evidence" value="ECO:0007669"/>
    <property type="project" value="TreeGrafter"/>
</dbReference>